<sequence length="334" mass="37690">MKTKSKLRIPHLIDAERDLAWKPGLMANSFFAIADVETQDGRKFNMLVHQLQSPAPADDPVQLGSIFNVFDITNGTYKSSEGVYTEDEIRYETDRMYVETPNSIISGDVHTMHVSANSDWGSLDLNMQFPGQVMYNAGTGVFDFFGNVPTGQYSIVNGLCSGTLTLEGEEIKFFGTTWFDRQWSWIKDLDGNKETMVKKEEFQGQDMHWTWMNLTLDNGHVMGLWDIHLYGNHSSFVTLVEPDGSHVVANIKPLAELASEYWISPKKQHYPTNWIVDIPELDAKLTVKAIKKEQEVASNMLPRYEGLANITGTFRGKPVTGHNLVEMVGNWSKG</sequence>
<reference evidence="2 3" key="1">
    <citation type="submission" date="2023-03" db="EMBL/GenBank/DDBJ databases">
        <title>Muricauda XX sp. nov. and Muricauda XXX sp. nov., two novel species isolated from Okinawa Trough.</title>
        <authorList>
            <person name="Cao W."/>
            <person name="Deng X."/>
        </authorList>
    </citation>
    <scope>NUCLEOTIDE SEQUENCE [LARGE SCALE GENOMIC DNA]</scope>
    <source>
        <strain evidence="2 3">334s03</strain>
    </source>
</reference>
<dbReference type="PANTHER" id="PTHR40617:SF1">
    <property type="entry name" value="ATTH DOMAIN-CONTAINING PROTEIN-RELATED"/>
    <property type="match status" value="1"/>
</dbReference>
<evidence type="ECO:0000313" key="2">
    <source>
        <dbReference type="EMBL" id="MDF0717692.1"/>
    </source>
</evidence>
<dbReference type="EMBL" id="JARFVB010000014">
    <property type="protein sequence ID" value="MDF0717692.1"/>
    <property type="molecule type" value="Genomic_DNA"/>
</dbReference>
<dbReference type="InterPro" id="IPR023374">
    <property type="entry name" value="AttH-like_dom_sf"/>
</dbReference>
<comment type="caution">
    <text evidence="2">The sequence shown here is derived from an EMBL/GenBank/DDBJ whole genome shotgun (WGS) entry which is preliminary data.</text>
</comment>
<dbReference type="InterPro" id="IPR053112">
    <property type="entry name" value="Fungal_Dehydratase/Hydratase"/>
</dbReference>
<dbReference type="SUPFAM" id="SSF159245">
    <property type="entry name" value="AttH-like"/>
    <property type="match status" value="1"/>
</dbReference>
<protein>
    <submittedName>
        <fullName evidence="2">Lipocalin family protein</fullName>
    </submittedName>
</protein>
<name>A0ABT5Y2L3_9FLAO</name>
<dbReference type="Gene3D" id="2.40.370.10">
    <property type="entry name" value="AttH-like domain"/>
    <property type="match status" value="2"/>
</dbReference>
<gene>
    <name evidence="2" type="ORF">PY092_16125</name>
</gene>
<organism evidence="2 3">
    <name type="scientific">Flagellimonas yonaguniensis</name>
    <dbReference type="NCBI Taxonomy" id="3031325"/>
    <lineage>
        <taxon>Bacteria</taxon>
        <taxon>Pseudomonadati</taxon>
        <taxon>Bacteroidota</taxon>
        <taxon>Flavobacteriia</taxon>
        <taxon>Flavobacteriales</taxon>
        <taxon>Flavobacteriaceae</taxon>
        <taxon>Flagellimonas</taxon>
    </lineage>
</organism>
<evidence type="ECO:0000259" key="1">
    <source>
        <dbReference type="Pfam" id="PF07143"/>
    </source>
</evidence>
<dbReference type="InterPro" id="IPR010791">
    <property type="entry name" value="AttH_dom"/>
</dbReference>
<keyword evidence="3" id="KW-1185">Reference proteome</keyword>
<dbReference type="Pfam" id="PF17186">
    <property type="entry name" value="Lipocalin_9"/>
    <property type="match status" value="1"/>
</dbReference>
<dbReference type="PANTHER" id="PTHR40617">
    <property type="entry name" value="TERPENE CYCLASE ASQC"/>
    <property type="match status" value="1"/>
</dbReference>
<dbReference type="Proteomes" id="UP001221366">
    <property type="component" value="Unassembled WGS sequence"/>
</dbReference>
<proteinExistence type="predicted"/>
<dbReference type="RefSeq" id="WP_275616841.1">
    <property type="nucleotide sequence ID" value="NZ_JARFVB010000014.1"/>
</dbReference>
<evidence type="ECO:0000313" key="3">
    <source>
        <dbReference type="Proteomes" id="UP001221366"/>
    </source>
</evidence>
<dbReference type="Pfam" id="PF07143">
    <property type="entry name" value="CrtC"/>
    <property type="match status" value="1"/>
</dbReference>
<feature type="domain" description="AttH" evidence="1">
    <location>
        <begin position="37"/>
        <end position="184"/>
    </location>
</feature>
<accession>A0ABT5Y2L3</accession>